<keyword evidence="1" id="KW-1133">Transmembrane helix</keyword>
<feature type="transmembrane region" description="Helical" evidence="1">
    <location>
        <begin position="34"/>
        <end position="54"/>
    </location>
</feature>
<dbReference type="AlphaFoldDB" id="A0A9P1C565"/>
<keyword evidence="4" id="KW-1185">Reference proteome</keyword>
<accession>A0A9P1C565</accession>
<dbReference type="EMBL" id="CAMXCT030000912">
    <property type="protein sequence ID" value="CAL4772027.1"/>
    <property type="molecule type" value="Genomic_DNA"/>
</dbReference>
<dbReference type="Proteomes" id="UP001152797">
    <property type="component" value="Unassembled WGS sequence"/>
</dbReference>
<dbReference type="EMBL" id="CAMXCT010000912">
    <property type="protein sequence ID" value="CAI3984715.1"/>
    <property type="molecule type" value="Genomic_DNA"/>
</dbReference>
<keyword evidence="1" id="KW-0472">Membrane</keyword>
<proteinExistence type="predicted"/>
<evidence type="ECO:0000313" key="3">
    <source>
        <dbReference type="EMBL" id="CAL4772027.1"/>
    </source>
</evidence>
<name>A0A9P1C565_9DINO</name>
<keyword evidence="1" id="KW-0812">Transmembrane</keyword>
<evidence type="ECO:0000313" key="2">
    <source>
        <dbReference type="EMBL" id="CAI3984715.1"/>
    </source>
</evidence>
<sequence length="98" mass="11283">MAGSLFDYYFIVVLLYGLHYLLMEVWRLLGRPTVITLLTTLMWLVAPVITRVPMLDMPAAQWLSAMLREFRTQSGNVEHVRLTLLLSTLLALKAWNCT</sequence>
<organism evidence="2">
    <name type="scientific">Cladocopium goreaui</name>
    <dbReference type="NCBI Taxonomy" id="2562237"/>
    <lineage>
        <taxon>Eukaryota</taxon>
        <taxon>Sar</taxon>
        <taxon>Alveolata</taxon>
        <taxon>Dinophyceae</taxon>
        <taxon>Suessiales</taxon>
        <taxon>Symbiodiniaceae</taxon>
        <taxon>Cladocopium</taxon>
    </lineage>
</organism>
<evidence type="ECO:0000256" key="1">
    <source>
        <dbReference type="SAM" id="Phobius"/>
    </source>
</evidence>
<feature type="transmembrane region" description="Helical" evidence="1">
    <location>
        <begin position="6"/>
        <end position="22"/>
    </location>
</feature>
<gene>
    <name evidence="2" type="ORF">C1SCF055_LOCUS12234</name>
</gene>
<evidence type="ECO:0000313" key="4">
    <source>
        <dbReference type="Proteomes" id="UP001152797"/>
    </source>
</evidence>
<protein>
    <submittedName>
        <fullName evidence="2">Uncharacterized protein</fullName>
    </submittedName>
</protein>
<reference evidence="2" key="1">
    <citation type="submission" date="2022-10" db="EMBL/GenBank/DDBJ databases">
        <authorList>
            <person name="Chen Y."/>
            <person name="Dougan E. K."/>
            <person name="Chan C."/>
            <person name="Rhodes N."/>
            <person name="Thang M."/>
        </authorList>
    </citation>
    <scope>NUCLEOTIDE SEQUENCE</scope>
</reference>
<reference evidence="3 4" key="2">
    <citation type="submission" date="2024-05" db="EMBL/GenBank/DDBJ databases">
        <authorList>
            <person name="Chen Y."/>
            <person name="Shah S."/>
            <person name="Dougan E. K."/>
            <person name="Thang M."/>
            <person name="Chan C."/>
        </authorList>
    </citation>
    <scope>NUCLEOTIDE SEQUENCE [LARGE SCALE GENOMIC DNA]</scope>
</reference>
<comment type="caution">
    <text evidence="2">The sequence shown here is derived from an EMBL/GenBank/DDBJ whole genome shotgun (WGS) entry which is preliminary data.</text>
</comment>
<dbReference type="EMBL" id="CAMXCT020000912">
    <property type="protein sequence ID" value="CAL1138090.1"/>
    <property type="molecule type" value="Genomic_DNA"/>
</dbReference>